<name>A0A7Y4GX18_9BRAD</name>
<evidence type="ECO:0000313" key="2">
    <source>
        <dbReference type="Proteomes" id="UP000544122"/>
    </source>
</evidence>
<dbReference type="Proteomes" id="UP000544122">
    <property type="component" value="Unassembled WGS sequence"/>
</dbReference>
<dbReference type="EMBL" id="JAAVLX010000010">
    <property type="protein sequence ID" value="NOJ43525.1"/>
    <property type="molecule type" value="Genomic_DNA"/>
</dbReference>
<sequence>MAEIDKLEILERAHRRKMFGIDDSIFELENAEKHYPARIEAGLAKAAQIRDAIATMRRDAGGRAVSVEGKTYNNRLGANNAVEAEIERQKAGDENAKYALNINGQRVTNKEMAQAILNEAIGDSLPVEATIGGEVLRSRSAIAKTLAARATELLQQTSRDSNKPVNIGTMLGYRLSFGEFPEQQAISLTLSDGDVTMVDIEQRFGRDTKGFVPQTTRALFDKLETEAENESEFTGRCMRSKIEEAERRLPSLREERSKPFAKADDLKSFRDRLEEVIKILDQRTKEAESGRLTGEQASIARFSIVRRSSSLTGAEVDAPELLQQLQLPHNRFWANYTVLSKKHPEAFSSPEQVRDHVESVLSAPDVAIPQRSGNIDIVKRADVDRMIGFRAHLKNGRYQISTAYVLEPGQLERMKSGAAHAGATVLELTSKDHLSGQGRIDEYNRVAGAGQAPRRMTPEARANLELALTDVVRKITGLGINVRFVDI</sequence>
<evidence type="ECO:0000313" key="1">
    <source>
        <dbReference type="EMBL" id="NOJ43525.1"/>
    </source>
</evidence>
<reference evidence="1 2" key="1">
    <citation type="submission" date="2020-03" db="EMBL/GenBank/DDBJ databases">
        <title>Bradyrhizobium diversity isolated from nodules of Indigofera sp.</title>
        <authorList>
            <person name="Klepa M."/>
            <person name="Helene L."/>
            <person name="Hungria M."/>
        </authorList>
    </citation>
    <scope>NUCLEOTIDE SEQUENCE [LARGE SCALE GENOMIC DNA]</scope>
    <source>
        <strain evidence="1 2">WSM 1791</strain>
    </source>
</reference>
<comment type="caution">
    <text evidence="1">The sequence shown here is derived from an EMBL/GenBank/DDBJ whole genome shotgun (WGS) entry which is preliminary data.</text>
</comment>
<dbReference type="RefSeq" id="WP_171582723.1">
    <property type="nucleotide sequence ID" value="NZ_JAAVLX010000010.1"/>
</dbReference>
<gene>
    <name evidence="1" type="ORF">HCN58_28860</name>
</gene>
<proteinExistence type="predicted"/>
<protein>
    <submittedName>
        <fullName evidence="1">Uncharacterized protein</fullName>
    </submittedName>
</protein>
<organism evidence="1 2">
    <name type="scientific">Bradyrhizobium australiense</name>
    <dbReference type="NCBI Taxonomy" id="2721161"/>
    <lineage>
        <taxon>Bacteria</taxon>
        <taxon>Pseudomonadati</taxon>
        <taxon>Pseudomonadota</taxon>
        <taxon>Alphaproteobacteria</taxon>
        <taxon>Hyphomicrobiales</taxon>
        <taxon>Nitrobacteraceae</taxon>
        <taxon>Bradyrhizobium</taxon>
    </lineage>
</organism>
<accession>A0A7Y4GX18</accession>
<keyword evidence="2" id="KW-1185">Reference proteome</keyword>
<dbReference type="AlphaFoldDB" id="A0A7Y4GX18"/>